<dbReference type="Proteomes" id="UP000181870">
    <property type="component" value="Unassembled WGS sequence"/>
</dbReference>
<evidence type="ECO:0000313" key="1">
    <source>
        <dbReference type="EMBL" id="SDJ21300.1"/>
    </source>
</evidence>
<gene>
    <name evidence="1" type="ORF">SAMN05192582_11621</name>
</gene>
<dbReference type="AlphaFoldDB" id="A0A1G8RXY7"/>
<sequence>MKRQYHKEYLTREELTAFLKAKLSSERLEKVRDVFVFSCFTGLVYEDLKKLRAKQLMTLPSGSHYLRIYVPMTRFPCTIPLLDIPYNTKHIIR</sequence>
<evidence type="ECO:0000313" key="2">
    <source>
        <dbReference type="Proteomes" id="UP000181870"/>
    </source>
</evidence>
<dbReference type="SUPFAM" id="SSF56349">
    <property type="entry name" value="DNA breaking-rejoining enzymes"/>
    <property type="match status" value="1"/>
</dbReference>
<proteinExistence type="predicted"/>
<name>A0A1G8RXY7_BACOV</name>
<dbReference type="EMBL" id="FNDO01000162">
    <property type="protein sequence ID" value="SDJ21300.1"/>
    <property type="molecule type" value="Genomic_DNA"/>
</dbReference>
<dbReference type="InterPro" id="IPR011010">
    <property type="entry name" value="DNA_brk_join_enz"/>
</dbReference>
<organism evidence="1 2">
    <name type="scientific">Bacteroides ovatus</name>
    <dbReference type="NCBI Taxonomy" id="28116"/>
    <lineage>
        <taxon>Bacteria</taxon>
        <taxon>Pseudomonadati</taxon>
        <taxon>Bacteroidota</taxon>
        <taxon>Bacteroidia</taxon>
        <taxon>Bacteroidales</taxon>
        <taxon>Bacteroidaceae</taxon>
        <taxon>Bacteroides</taxon>
    </lineage>
</organism>
<protein>
    <recommendedName>
        <fullName evidence="3">Integrase</fullName>
    </recommendedName>
</protein>
<evidence type="ECO:0008006" key="3">
    <source>
        <dbReference type="Google" id="ProtNLM"/>
    </source>
</evidence>
<reference evidence="1 2" key="1">
    <citation type="submission" date="2016-10" db="EMBL/GenBank/DDBJ databases">
        <authorList>
            <person name="de Groot N.N."/>
        </authorList>
    </citation>
    <scope>NUCLEOTIDE SEQUENCE [LARGE SCALE GENOMIC DNA]</scope>
    <source>
        <strain evidence="1 2">NLAE-zl-C57</strain>
    </source>
</reference>
<dbReference type="GO" id="GO:0003677">
    <property type="term" value="F:DNA binding"/>
    <property type="evidence" value="ECO:0007669"/>
    <property type="project" value="InterPro"/>
</dbReference>
<accession>A0A1G8RXY7</accession>